<evidence type="ECO:0000256" key="2">
    <source>
        <dbReference type="SAM" id="MobiDB-lite"/>
    </source>
</evidence>
<dbReference type="RefSeq" id="XP_004333767.1">
    <property type="nucleotide sequence ID" value="XM_004333719.1"/>
</dbReference>
<feature type="region of interest" description="Disordered" evidence="2">
    <location>
        <begin position="1"/>
        <end position="55"/>
    </location>
</feature>
<reference evidence="4 5" key="1">
    <citation type="journal article" date="2013" name="Genome Biol.">
        <title>Genome of Acanthamoeba castellanii highlights extensive lateral gene transfer and early evolution of tyrosine kinase signaling.</title>
        <authorList>
            <person name="Clarke M."/>
            <person name="Lohan A.J."/>
            <person name="Liu B."/>
            <person name="Lagkouvardos I."/>
            <person name="Roy S."/>
            <person name="Zafar N."/>
            <person name="Bertelli C."/>
            <person name="Schilde C."/>
            <person name="Kianianmomeni A."/>
            <person name="Burglin T.R."/>
            <person name="Frech C."/>
            <person name="Turcotte B."/>
            <person name="Kopec K.O."/>
            <person name="Synnott J.M."/>
            <person name="Choo C."/>
            <person name="Paponov I."/>
            <person name="Finkler A."/>
            <person name="Soon Heng Tan C."/>
            <person name="Hutchins A.P."/>
            <person name="Weinmeier T."/>
            <person name="Rattei T."/>
            <person name="Chu J.S."/>
            <person name="Gimenez G."/>
            <person name="Irimia M."/>
            <person name="Rigden D.J."/>
            <person name="Fitzpatrick D.A."/>
            <person name="Lorenzo-Morales J."/>
            <person name="Bateman A."/>
            <person name="Chiu C.H."/>
            <person name="Tang P."/>
            <person name="Hegemann P."/>
            <person name="Fromm H."/>
            <person name="Raoult D."/>
            <person name="Greub G."/>
            <person name="Miranda-Saavedra D."/>
            <person name="Chen N."/>
            <person name="Nash P."/>
            <person name="Ginger M.L."/>
            <person name="Horn M."/>
            <person name="Schaap P."/>
            <person name="Caler L."/>
            <person name="Loftus B."/>
        </authorList>
    </citation>
    <scope>NUCLEOTIDE SEQUENCE [LARGE SCALE GENOMIC DNA]</scope>
    <source>
        <strain evidence="4 5">Neff</strain>
    </source>
</reference>
<dbReference type="InterPro" id="IPR003595">
    <property type="entry name" value="Tyr_Pase_cat"/>
</dbReference>
<dbReference type="Proteomes" id="UP000011083">
    <property type="component" value="Unassembled WGS sequence"/>
</dbReference>
<dbReference type="OrthoDB" id="14871at2759"/>
<dbReference type="InterPro" id="IPR029021">
    <property type="entry name" value="Prot-tyrosine_phosphatase-like"/>
</dbReference>
<evidence type="ECO:0000256" key="1">
    <source>
        <dbReference type="ARBA" id="ARBA00022801"/>
    </source>
</evidence>
<evidence type="ECO:0000259" key="3">
    <source>
        <dbReference type="PROSITE" id="PS50056"/>
    </source>
</evidence>
<dbReference type="KEGG" id="acan:ACA1_362260"/>
<evidence type="ECO:0000313" key="5">
    <source>
        <dbReference type="Proteomes" id="UP000011083"/>
    </source>
</evidence>
<keyword evidence="1" id="KW-0378">Hydrolase</keyword>
<dbReference type="Pfam" id="PF22784">
    <property type="entry name" value="PTP-SAK"/>
    <property type="match status" value="1"/>
</dbReference>
<name>L8GFW2_ACACF</name>
<gene>
    <name evidence="4" type="ORF">ACA1_362260</name>
</gene>
<dbReference type="InterPro" id="IPR000387">
    <property type="entry name" value="Tyr_Pase_dom"/>
</dbReference>
<dbReference type="OMA" id="LIHCWGG"/>
<dbReference type="InterPro" id="IPR016130">
    <property type="entry name" value="Tyr_Pase_AS"/>
</dbReference>
<dbReference type="InterPro" id="IPR050561">
    <property type="entry name" value="PTP"/>
</dbReference>
<dbReference type="SMART" id="SM00404">
    <property type="entry name" value="PTPc_motif"/>
    <property type="match status" value="1"/>
</dbReference>
<dbReference type="AlphaFoldDB" id="L8GFW2"/>
<proteinExistence type="predicted"/>
<feature type="domain" description="Tyrosine specific protein phosphatases" evidence="3">
    <location>
        <begin position="181"/>
        <end position="248"/>
    </location>
</feature>
<dbReference type="InterPro" id="IPR057023">
    <property type="entry name" value="PTP-SAK"/>
</dbReference>
<dbReference type="EMBL" id="KB008147">
    <property type="protein sequence ID" value="ELR11754.1"/>
    <property type="molecule type" value="Genomic_DNA"/>
</dbReference>
<dbReference type="PROSITE" id="PS00383">
    <property type="entry name" value="TYR_PHOSPHATASE_1"/>
    <property type="match status" value="1"/>
</dbReference>
<organism evidence="4 5">
    <name type="scientific">Acanthamoeba castellanii (strain ATCC 30010 / Neff)</name>
    <dbReference type="NCBI Taxonomy" id="1257118"/>
    <lineage>
        <taxon>Eukaryota</taxon>
        <taxon>Amoebozoa</taxon>
        <taxon>Discosea</taxon>
        <taxon>Longamoebia</taxon>
        <taxon>Centramoebida</taxon>
        <taxon>Acanthamoebidae</taxon>
        <taxon>Acanthamoeba</taxon>
    </lineage>
</organism>
<keyword evidence="5" id="KW-1185">Reference proteome</keyword>
<dbReference type="SUPFAM" id="SSF52799">
    <property type="entry name" value="(Phosphotyrosine protein) phosphatases II"/>
    <property type="match status" value="1"/>
</dbReference>
<dbReference type="STRING" id="1257118.L8GFW2"/>
<dbReference type="PROSITE" id="PS50056">
    <property type="entry name" value="TYR_PHOSPHATASE_2"/>
    <property type="match status" value="1"/>
</dbReference>
<dbReference type="GO" id="GO:0016791">
    <property type="term" value="F:phosphatase activity"/>
    <property type="evidence" value="ECO:0007669"/>
    <property type="project" value="UniProtKB-ARBA"/>
</dbReference>
<dbReference type="PANTHER" id="PTHR23339">
    <property type="entry name" value="TYROSINE SPECIFIC PROTEIN PHOSPHATASE AND DUAL SPECIFICITY PROTEIN PHOSPHATASE"/>
    <property type="match status" value="1"/>
</dbReference>
<evidence type="ECO:0000313" key="4">
    <source>
        <dbReference type="EMBL" id="ELR11754.1"/>
    </source>
</evidence>
<dbReference type="VEuPathDB" id="AmoebaDB:ACA1_362260"/>
<protein>
    <recommendedName>
        <fullName evidence="3">Tyrosine specific protein phosphatases domain-containing protein</fullName>
    </recommendedName>
</protein>
<accession>L8GFW2</accession>
<sequence>MESTVPGAPPPPTSAADFPRPVQFVTQPPPGFVSVGDPSSSSSSSSSRDHPVLPAPSLDAIQADRLGWRGPTDYSNWVVRGRLMAGGYPGDSVSTERHEQTVDALLAAGVTTFVCLQLTSELSSRFRPYREYAIERHRQRREEQNAKAKATETEIVGEGASERELQFLHFPIPDQYVVEDEKVLALVEELLVRFHAGEVMYIHCWGGHGRTGTIVACLLARLHGFTGADGAEKTLDLTAALHCCRVRKTSSRSPQHPTQYTQVRRLVAGPAAESLADGASS</sequence>
<dbReference type="GeneID" id="14912216"/>
<dbReference type="Gene3D" id="3.90.190.10">
    <property type="entry name" value="Protein tyrosine phosphatase superfamily"/>
    <property type="match status" value="1"/>
</dbReference>